<feature type="compositionally biased region" description="Basic residues" evidence="1">
    <location>
        <begin position="63"/>
        <end position="78"/>
    </location>
</feature>
<evidence type="ECO:0000313" key="3">
    <source>
        <dbReference type="Proteomes" id="UP000280834"/>
    </source>
</evidence>
<reference evidence="4" key="1">
    <citation type="submission" date="2017-02" db="UniProtKB">
        <authorList>
            <consortium name="WormBaseParasite"/>
        </authorList>
    </citation>
    <scope>IDENTIFICATION</scope>
</reference>
<feature type="region of interest" description="Disordered" evidence="1">
    <location>
        <begin position="48"/>
        <end position="89"/>
    </location>
</feature>
<evidence type="ECO:0000313" key="2">
    <source>
        <dbReference type="EMBL" id="VDO28744.1"/>
    </source>
</evidence>
<protein>
    <submittedName>
        <fullName evidence="2 4">Uncharacterized protein</fullName>
    </submittedName>
</protein>
<gene>
    <name evidence="2" type="ORF">BTMF_LOCUS8597</name>
</gene>
<dbReference type="AlphaFoldDB" id="A0A0R3QS61"/>
<proteinExistence type="predicted"/>
<dbReference type="Proteomes" id="UP000280834">
    <property type="component" value="Unassembled WGS sequence"/>
</dbReference>
<keyword evidence="3" id="KW-1185">Reference proteome</keyword>
<evidence type="ECO:0000256" key="1">
    <source>
        <dbReference type="SAM" id="MobiDB-lite"/>
    </source>
</evidence>
<name>A0A0R3QS61_9BILA</name>
<dbReference type="STRING" id="42155.A0A0R3QS61"/>
<dbReference type="EMBL" id="UZAG01016498">
    <property type="protein sequence ID" value="VDO28744.1"/>
    <property type="molecule type" value="Genomic_DNA"/>
</dbReference>
<reference evidence="2 3" key="2">
    <citation type="submission" date="2018-11" db="EMBL/GenBank/DDBJ databases">
        <authorList>
            <consortium name="Pathogen Informatics"/>
        </authorList>
    </citation>
    <scope>NUCLEOTIDE SEQUENCE [LARGE SCALE GENOMIC DNA]</scope>
</reference>
<dbReference type="WBParaSite" id="BTMF_0001056301-mRNA-1">
    <property type="protein sequence ID" value="BTMF_0001056301-mRNA-1"/>
    <property type="gene ID" value="BTMF_0001056301"/>
</dbReference>
<sequence length="89" mass="10418">MLLGQLKGFSIGTFEKYDPNSNTETACFDSLSYDWRSGSPCCESFSNPAEMDHRPSSVDTFLTHHHHHQHHHHHHHRLHQQDSSRWSSR</sequence>
<evidence type="ECO:0000313" key="4">
    <source>
        <dbReference type="WBParaSite" id="BTMF_0001056301-mRNA-1"/>
    </source>
</evidence>
<accession>A0A0R3QS61</accession>
<organism evidence="4">
    <name type="scientific">Brugia timori</name>
    <dbReference type="NCBI Taxonomy" id="42155"/>
    <lineage>
        <taxon>Eukaryota</taxon>
        <taxon>Metazoa</taxon>
        <taxon>Ecdysozoa</taxon>
        <taxon>Nematoda</taxon>
        <taxon>Chromadorea</taxon>
        <taxon>Rhabditida</taxon>
        <taxon>Spirurina</taxon>
        <taxon>Spiruromorpha</taxon>
        <taxon>Filarioidea</taxon>
        <taxon>Onchocercidae</taxon>
        <taxon>Brugia</taxon>
    </lineage>
</organism>